<keyword evidence="6" id="KW-0812">Transmembrane</keyword>
<dbReference type="InterPro" id="IPR042186">
    <property type="entry name" value="FimD_plug_dom"/>
</dbReference>
<keyword evidence="3" id="KW-0813">Transport</keyword>
<protein>
    <recommendedName>
        <fullName evidence="15">Fimbrial assembly protein</fullName>
    </recommendedName>
</protein>
<accession>A0A1S8CGK6</accession>
<evidence type="ECO:0000256" key="9">
    <source>
        <dbReference type="ARBA" id="ARBA00023157"/>
    </source>
</evidence>
<dbReference type="GO" id="GO:0009297">
    <property type="term" value="P:pilus assembly"/>
    <property type="evidence" value="ECO:0007669"/>
    <property type="project" value="InterPro"/>
</dbReference>
<evidence type="ECO:0000256" key="3">
    <source>
        <dbReference type="ARBA" id="ARBA00022448"/>
    </source>
</evidence>
<reference evidence="13 14" key="1">
    <citation type="submission" date="2016-11" db="EMBL/GenBank/DDBJ databases">
        <title>Rahnella oryzae sp. nov., isolated from rice root.</title>
        <authorList>
            <person name="Zhang X.-X."/>
            <person name="Zhang J."/>
        </authorList>
    </citation>
    <scope>NUCLEOTIDE SEQUENCE [LARGE SCALE GENOMIC DNA]</scope>
    <source>
        <strain evidence="13 14">J11-6</strain>
    </source>
</reference>
<dbReference type="Gene3D" id="3.10.20.410">
    <property type="match status" value="1"/>
</dbReference>
<dbReference type="InterPro" id="IPR025949">
    <property type="entry name" value="PapC-like_C"/>
</dbReference>
<evidence type="ECO:0000256" key="5">
    <source>
        <dbReference type="ARBA" id="ARBA00022558"/>
    </source>
</evidence>
<keyword evidence="9" id="KW-1015">Disulfide bond</keyword>
<dbReference type="InterPro" id="IPR000015">
    <property type="entry name" value="Fimb_usher"/>
</dbReference>
<dbReference type="InterPro" id="IPR037224">
    <property type="entry name" value="PapC_N_sf"/>
</dbReference>
<dbReference type="InterPro" id="IPR025885">
    <property type="entry name" value="PapC_N"/>
</dbReference>
<keyword evidence="5" id="KW-1029">Fimbrium biogenesis</keyword>
<dbReference type="FunFam" id="3.10.20.410:FF:000001">
    <property type="entry name" value="Fimbrial outer membrane usher protein"/>
    <property type="match status" value="1"/>
</dbReference>
<dbReference type="InterPro" id="IPR043142">
    <property type="entry name" value="PapC-like_C_sf"/>
</dbReference>
<evidence type="ECO:0000256" key="7">
    <source>
        <dbReference type="ARBA" id="ARBA00022729"/>
    </source>
</evidence>
<sequence>MTSTTLTGDLPNRAPELAPLAWQIGCLLLLWSSLAKAEYVFSPNLLQIGDTPKTDVDLSVFSNQSTQAPPGEYRVDLFLNEKKIDTRTLAFTLQKDAPGKTALQPCLSVADLTALGIDTAAFPALNAQAKCIDLAHAIPHASAEFQFSHQQLKLSIPQIALKNQARGYVPPERWDNGVPALFSNYGFNGAQSRGRSGGQRDSSYFLSLRNGANLGAWRLRNYSIWTRDDRGGTHFNAVHTYLQRDIVRLKSQLTLGDTTTPSNIFDSLPFRGVQLASVDMMYPDSLQGYSPVVRGIARSNAQVTVRQNGQVIDQRYVPPGEFEIADLYGVSGSGDLNVTIAESDGSQQQLIVPFASLPVLQREGRLSHSITAGQYRPNENGARADFFQATLIYGLPWGLTVYGGTQLASRYRSLAAGFGKNMGNAGALSLDVTQGWSQLRAADHTEQNDSQGQMWRLRYGKSFDATGTRLTLAGYQYASQGFATLQQTLNSGVDNASDFSNLGTRTRSRQELTIQQGLGTLSGSLALNLVSEQFRGNSGKRQSINLGYNGSFKGVSYSLNYSQNKNHAANTPHSTDRVVALNLSVPFNLWSQPAWVSYGMSHSNNGQTTHTLGLNGSAADGTLDWGLSQGYTNQGQGQSGNASLAYRAPQALLSTGFSHDSNQQRLSYGAQGGVLMHAGGVTLSQPLNETVVLVKAPRAAGVNVLNNAGVKTDRRGYAVVTYATPYRENTIALDPSTLADDVELTLTSKTVVPTQGAVVLADYQTKVGSRLMMTLLQAGGKPVPFGAQAALQGAAEVNSNIVGDGGQVYLTGMPESGVLQVQWGAQPDQQCRVNYRLPAPTAEPGVPMINGQCL</sequence>
<dbReference type="STRING" id="2034155.BMI79_15805"/>
<evidence type="ECO:0000313" key="14">
    <source>
        <dbReference type="Proteomes" id="UP000216021"/>
    </source>
</evidence>
<dbReference type="Gene3D" id="2.60.40.2070">
    <property type="match status" value="1"/>
</dbReference>
<keyword evidence="4" id="KW-1134">Transmembrane beta strand</keyword>
<comment type="similarity">
    <text evidence="2">Belongs to the fimbrial export usher family.</text>
</comment>
<organism evidence="13 14">
    <name type="scientific">Serratia oryzae</name>
    <dbReference type="NCBI Taxonomy" id="2034155"/>
    <lineage>
        <taxon>Bacteria</taxon>
        <taxon>Pseudomonadati</taxon>
        <taxon>Pseudomonadota</taxon>
        <taxon>Gammaproteobacteria</taxon>
        <taxon>Enterobacterales</taxon>
        <taxon>Yersiniaceae</taxon>
        <taxon>Serratia</taxon>
    </lineage>
</organism>
<evidence type="ECO:0000259" key="11">
    <source>
        <dbReference type="Pfam" id="PF13953"/>
    </source>
</evidence>
<feature type="domain" description="PapC-like C-terminal" evidence="11">
    <location>
        <begin position="772"/>
        <end position="839"/>
    </location>
</feature>
<proteinExistence type="inferred from homology"/>
<evidence type="ECO:0000313" key="13">
    <source>
        <dbReference type="EMBL" id="OMQ21038.1"/>
    </source>
</evidence>
<name>A0A1S8CGK6_9GAMM</name>
<evidence type="ECO:0008006" key="15">
    <source>
        <dbReference type="Google" id="ProtNLM"/>
    </source>
</evidence>
<dbReference type="Proteomes" id="UP000216021">
    <property type="component" value="Unassembled WGS sequence"/>
</dbReference>
<dbReference type="Pfam" id="PF00577">
    <property type="entry name" value="Usher"/>
    <property type="match status" value="1"/>
</dbReference>
<dbReference type="Pfam" id="PF13953">
    <property type="entry name" value="PapC_C"/>
    <property type="match status" value="1"/>
</dbReference>
<dbReference type="PANTHER" id="PTHR30451:SF21">
    <property type="entry name" value="FIMBRIAL USHER DOMAIN-CONTAINING PROTEIN YDET-RELATED"/>
    <property type="match status" value="1"/>
</dbReference>
<keyword evidence="10" id="KW-0998">Cell outer membrane</keyword>
<dbReference type="GO" id="GO:0009279">
    <property type="term" value="C:cell outer membrane"/>
    <property type="evidence" value="ECO:0007669"/>
    <property type="project" value="UniProtKB-SubCell"/>
</dbReference>
<evidence type="ECO:0000259" key="12">
    <source>
        <dbReference type="Pfam" id="PF13954"/>
    </source>
</evidence>
<evidence type="ECO:0000256" key="6">
    <source>
        <dbReference type="ARBA" id="ARBA00022692"/>
    </source>
</evidence>
<evidence type="ECO:0000256" key="10">
    <source>
        <dbReference type="ARBA" id="ARBA00023237"/>
    </source>
</evidence>
<dbReference type="PANTHER" id="PTHR30451">
    <property type="entry name" value="OUTER MEMBRANE USHER PROTEIN"/>
    <property type="match status" value="1"/>
</dbReference>
<dbReference type="AlphaFoldDB" id="A0A1S8CGK6"/>
<dbReference type="Gene3D" id="2.60.40.2610">
    <property type="entry name" value="Outer membrane usher protein FimD, plug domain"/>
    <property type="match status" value="1"/>
</dbReference>
<dbReference type="RefSeq" id="WP_076943176.1">
    <property type="nucleotide sequence ID" value="NZ_MOXD01000009.1"/>
</dbReference>
<dbReference type="Gene3D" id="2.60.40.3110">
    <property type="match status" value="1"/>
</dbReference>
<comment type="subcellular location">
    <subcellularLocation>
        <location evidence="1">Cell outer membrane</location>
        <topology evidence="1">Multi-pass membrane protein</topology>
    </subcellularLocation>
</comment>
<dbReference type="GO" id="GO:0015473">
    <property type="term" value="F:fimbrial usher porin activity"/>
    <property type="evidence" value="ECO:0007669"/>
    <property type="project" value="InterPro"/>
</dbReference>
<dbReference type="FunFam" id="2.60.40.3110:FF:000001">
    <property type="entry name" value="Putative fimbrial outer membrane usher"/>
    <property type="match status" value="1"/>
</dbReference>
<dbReference type="Pfam" id="PF13954">
    <property type="entry name" value="PapC_N"/>
    <property type="match status" value="1"/>
</dbReference>
<evidence type="ECO:0000256" key="4">
    <source>
        <dbReference type="ARBA" id="ARBA00022452"/>
    </source>
</evidence>
<feature type="domain" description="PapC N-terminal" evidence="12">
    <location>
        <begin position="41"/>
        <end position="189"/>
    </location>
</feature>
<evidence type="ECO:0000256" key="8">
    <source>
        <dbReference type="ARBA" id="ARBA00023136"/>
    </source>
</evidence>
<dbReference type="SUPFAM" id="SSF141729">
    <property type="entry name" value="FimD N-terminal domain-like"/>
    <property type="match status" value="1"/>
</dbReference>
<dbReference type="FunFam" id="2.60.40.2610:FF:000001">
    <property type="entry name" value="Outer membrane fimbrial usher protein"/>
    <property type="match status" value="1"/>
</dbReference>
<dbReference type="EMBL" id="MOXD01000009">
    <property type="protein sequence ID" value="OMQ21038.1"/>
    <property type="molecule type" value="Genomic_DNA"/>
</dbReference>
<evidence type="ECO:0000256" key="2">
    <source>
        <dbReference type="ARBA" id="ARBA00008064"/>
    </source>
</evidence>
<dbReference type="OrthoDB" id="6554712at2"/>
<evidence type="ECO:0000256" key="1">
    <source>
        <dbReference type="ARBA" id="ARBA00004571"/>
    </source>
</evidence>
<keyword evidence="7" id="KW-0732">Signal</keyword>
<keyword evidence="14" id="KW-1185">Reference proteome</keyword>
<gene>
    <name evidence="13" type="ORF">BMI79_15805</name>
</gene>
<keyword evidence="8" id="KW-0472">Membrane</keyword>
<comment type="caution">
    <text evidence="13">The sequence shown here is derived from an EMBL/GenBank/DDBJ whole genome shotgun (WGS) entry which is preliminary data.</text>
</comment>